<accession>A0A0A9DZT0</accession>
<dbReference type="EMBL" id="GBRH01205672">
    <property type="protein sequence ID" value="JAD92223.1"/>
    <property type="molecule type" value="Transcribed_RNA"/>
</dbReference>
<reference evidence="2" key="2">
    <citation type="journal article" date="2015" name="Data Brief">
        <title>Shoot transcriptome of the giant reed, Arundo donax.</title>
        <authorList>
            <person name="Barrero R.A."/>
            <person name="Guerrero F.D."/>
            <person name="Moolhuijzen P."/>
            <person name="Goolsby J.A."/>
            <person name="Tidwell J."/>
            <person name="Bellgard S.E."/>
            <person name="Bellgard M.I."/>
        </authorList>
    </citation>
    <scope>NUCLEOTIDE SEQUENCE</scope>
    <source>
        <tissue evidence="2">Shoot tissue taken approximately 20 cm above the soil surface</tissue>
    </source>
</reference>
<evidence type="ECO:0000256" key="1">
    <source>
        <dbReference type="SAM" id="MobiDB-lite"/>
    </source>
</evidence>
<protein>
    <submittedName>
        <fullName evidence="2">Uncharacterized protein</fullName>
    </submittedName>
</protein>
<evidence type="ECO:0000313" key="2">
    <source>
        <dbReference type="EMBL" id="JAD92223.1"/>
    </source>
</evidence>
<organism evidence="2">
    <name type="scientific">Arundo donax</name>
    <name type="common">Giant reed</name>
    <name type="synonym">Donax arundinaceus</name>
    <dbReference type="NCBI Taxonomy" id="35708"/>
    <lineage>
        <taxon>Eukaryota</taxon>
        <taxon>Viridiplantae</taxon>
        <taxon>Streptophyta</taxon>
        <taxon>Embryophyta</taxon>
        <taxon>Tracheophyta</taxon>
        <taxon>Spermatophyta</taxon>
        <taxon>Magnoliopsida</taxon>
        <taxon>Liliopsida</taxon>
        <taxon>Poales</taxon>
        <taxon>Poaceae</taxon>
        <taxon>PACMAD clade</taxon>
        <taxon>Arundinoideae</taxon>
        <taxon>Arundineae</taxon>
        <taxon>Arundo</taxon>
    </lineage>
</organism>
<sequence length="25" mass="3013">MMLQLHETTKANNYSGEERKPEHIR</sequence>
<dbReference type="AlphaFoldDB" id="A0A0A9DZT0"/>
<feature type="region of interest" description="Disordered" evidence="1">
    <location>
        <begin position="1"/>
        <end position="25"/>
    </location>
</feature>
<reference evidence="2" key="1">
    <citation type="submission" date="2014-09" db="EMBL/GenBank/DDBJ databases">
        <authorList>
            <person name="Magalhaes I.L.F."/>
            <person name="Oliveira U."/>
            <person name="Santos F.R."/>
            <person name="Vidigal T.H.D.A."/>
            <person name="Brescovit A.D."/>
            <person name="Santos A.J."/>
        </authorList>
    </citation>
    <scope>NUCLEOTIDE SEQUENCE</scope>
    <source>
        <tissue evidence="2">Shoot tissue taken approximately 20 cm above the soil surface</tissue>
    </source>
</reference>
<proteinExistence type="predicted"/>
<feature type="compositionally biased region" description="Basic and acidic residues" evidence="1">
    <location>
        <begin position="16"/>
        <end position="25"/>
    </location>
</feature>
<name>A0A0A9DZT0_ARUDO</name>